<evidence type="ECO:0000259" key="21">
    <source>
        <dbReference type="PROSITE" id="PS51462"/>
    </source>
</evidence>
<dbReference type="OrthoDB" id="10249612at2759"/>
<comment type="catalytic activity">
    <reaction evidence="17">
        <text>NADPH + H2O = reduced beta-nicotinamide D-ribonucleotide + adenosine 2',5'-bisphosphate + 2 H(+)</text>
        <dbReference type="Rhea" id="RHEA:60820"/>
        <dbReference type="ChEBI" id="CHEBI:15377"/>
        <dbReference type="ChEBI" id="CHEBI:15378"/>
        <dbReference type="ChEBI" id="CHEBI:57783"/>
        <dbReference type="ChEBI" id="CHEBI:90832"/>
        <dbReference type="ChEBI" id="CHEBI:194156"/>
    </reaction>
    <physiologicalReaction direction="left-to-right" evidence="17">
        <dbReference type="Rhea" id="RHEA:60821"/>
    </physiologicalReaction>
</comment>
<dbReference type="NCBIfam" id="NF001299">
    <property type="entry name" value="PRK00241.1"/>
    <property type="match status" value="1"/>
</dbReference>
<evidence type="ECO:0000256" key="7">
    <source>
        <dbReference type="ARBA" id="ARBA00022801"/>
    </source>
</evidence>
<dbReference type="PROSITE" id="PS51462">
    <property type="entry name" value="NUDIX"/>
    <property type="match status" value="1"/>
</dbReference>
<dbReference type="PROSITE" id="PS50297">
    <property type="entry name" value="ANK_REP_REGION"/>
    <property type="match status" value="1"/>
</dbReference>
<dbReference type="RefSeq" id="XP_038078897.1">
    <property type="nucleotide sequence ID" value="XM_038222969.1"/>
</dbReference>
<evidence type="ECO:0000313" key="23">
    <source>
        <dbReference type="Proteomes" id="UP000887568"/>
    </source>
</evidence>
<dbReference type="GO" id="GO:0046872">
    <property type="term" value="F:metal ion binding"/>
    <property type="evidence" value="ECO:0007669"/>
    <property type="project" value="UniProtKB-KW"/>
</dbReference>
<dbReference type="GeneID" id="119746159"/>
<protein>
    <recommendedName>
        <fullName evidence="12">NAD-capped RNA hydrolase NUDT12</fullName>
        <ecNumber evidence="5">3.6.1.22</ecNumber>
    </recommendedName>
    <alternativeName>
        <fullName evidence="13">NADH pyrophosphatase NUDT12</fullName>
    </alternativeName>
    <alternativeName>
        <fullName evidence="14">Nucleoside diphosphate-linked moiety X motif 12</fullName>
    </alternativeName>
</protein>
<keyword evidence="7" id="KW-0378">Hydrolase</keyword>
<dbReference type="Proteomes" id="UP000887568">
    <property type="component" value="Unplaced"/>
</dbReference>
<evidence type="ECO:0000256" key="1">
    <source>
        <dbReference type="ARBA" id="ARBA00001946"/>
    </source>
</evidence>
<keyword evidence="23" id="KW-1185">Reference proteome</keyword>
<organism evidence="22 23">
    <name type="scientific">Patiria miniata</name>
    <name type="common">Bat star</name>
    <name type="synonym">Asterina miniata</name>
    <dbReference type="NCBI Taxonomy" id="46514"/>
    <lineage>
        <taxon>Eukaryota</taxon>
        <taxon>Metazoa</taxon>
        <taxon>Echinodermata</taxon>
        <taxon>Eleutherozoa</taxon>
        <taxon>Asterozoa</taxon>
        <taxon>Asteroidea</taxon>
        <taxon>Valvatacea</taxon>
        <taxon>Valvatida</taxon>
        <taxon>Asterinidae</taxon>
        <taxon>Patiria</taxon>
    </lineage>
</organism>
<dbReference type="PANTHER" id="PTHR42904:SF6">
    <property type="entry name" value="NAD-CAPPED RNA HYDROLASE NUDT12"/>
    <property type="match status" value="1"/>
</dbReference>
<dbReference type="EC" id="3.6.1.22" evidence="5"/>
<dbReference type="SUPFAM" id="SSF48403">
    <property type="entry name" value="Ankyrin repeat"/>
    <property type="match status" value="1"/>
</dbReference>
<dbReference type="Gene3D" id="1.25.40.20">
    <property type="entry name" value="Ankyrin repeat-containing domain"/>
    <property type="match status" value="1"/>
</dbReference>
<comment type="cofactor">
    <cofactor evidence="1">
        <name>Mg(2+)</name>
        <dbReference type="ChEBI" id="CHEBI:18420"/>
    </cofactor>
</comment>
<dbReference type="GO" id="GO:0006742">
    <property type="term" value="P:NADP+ catabolic process"/>
    <property type="evidence" value="ECO:0007669"/>
    <property type="project" value="TreeGrafter"/>
</dbReference>
<evidence type="ECO:0000256" key="4">
    <source>
        <dbReference type="ARBA" id="ARBA00009595"/>
    </source>
</evidence>
<comment type="similarity">
    <text evidence="4">Belongs to the Nudix hydrolase family. NudC subfamily.</text>
</comment>
<comment type="subcellular location">
    <subcellularLocation>
        <location evidence="3">Cytoplasmic granule</location>
    </subcellularLocation>
</comment>
<evidence type="ECO:0000256" key="6">
    <source>
        <dbReference type="ARBA" id="ARBA00022723"/>
    </source>
</evidence>
<comment type="catalytic activity">
    <reaction evidence="11">
        <text>a 5'-end NAD(+)-phospho-ribonucleoside in mRNA + H2O = a 5'-end phospho-adenosine-phospho-ribonucleoside in mRNA + beta-nicotinamide D-ribonucleotide + 2 H(+)</text>
        <dbReference type="Rhea" id="RHEA:60876"/>
        <dbReference type="Rhea" id="RHEA-COMP:15698"/>
        <dbReference type="Rhea" id="RHEA-COMP:15719"/>
        <dbReference type="ChEBI" id="CHEBI:14649"/>
        <dbReference type="ChEBI" id="CHEBI:15377"/>
        <dbReference type="ChEBI" id="CHEBI:15378"/>
        <dbReference type="ChEBI" id="CHEBI:144029"/>
        <dbReference type="ChEBI" id="CHEBI:144051"/>
    </reaction>
    <physiologicalReaction direction="left-to-right" evidence="11">
        <dbReference type="Rhea" id="RHEA:60877"/>
    </physiologicalReaction>
</comment>
<keyword evidence="20" id="KW-0040">ANK repeat</keyword>
<evidence type="ECO:0000256" key="13">
    <source>
        <dbReference type="ARBA" id="ARBA00030313"/>
    </source>
</evidence>
<evidence type="ECO:0000256" key="12">
    <source>
        <dbReference type="ARBA" id="ARBA00023869"/>
    </source>
</evidence>
<comment type="cofactor">
    <cofactor evidence="2">
        <name>Zn(2+)</name>
        <dbReference type="ChEBI" id="CHEBI:29105"/>
    </cofactor>
</comment>
<comment type="catalytic activity">
    <reaction evidence="19">
        <text>NADH + H2O = reduced beta-nicotinamide D-ribonucleotide + AMP + 2 H(+)</text>
        <dbReference type="Rhea" id="RHEA:48868"/>
        <dbReference type="ChEBI" id="CHEBI:15377"/>
        <dbReference type="ChEBI" id="CHEBI:15378"/>
        <dbReference type="ChEBI" id="CHEBI:57945"/>
        <dbReference type="ChEBI" id="CHEBI:90832"/>
        <dbReference type="ChEBI" id="CHEBI:456215"/>
        <dbReference type="EC" id="3.6.1.22"/>
    </reaction>
    <physiologicalReaction direction="left-to-right" evidence="19">
        <dbReference type="Rhea" id="RHEA:48869"/>
    </physiologicalReaction>
</comment>
<evidence type="ECO:0000313" key="22">
    <source>
        <dbReference type="EnsemblMetazoa" id="XP_038078897.1"/>
    </source>
</evidence>
<dbReference type="EnsemblMetazoa" id="XM_038222969.1">
    <property type="protein sequence ID" value="XP_038078897.1"/>
    <property type="gene ID" value="LOC119746159"/>
</dbReference>
<dbReference type="Pfam" id="PF09296">
    <property type="entry name" value="NUDIX-like"/>
    <property type="match status" value="1"/>
</dbReference>
<evidence type="ECO:0000256" key="15">
    <source>
        <dbReference type="ARBA" id="ARBA00045837"/>
    </source>
</evidence>
<evidence type="ECO:0000256" key="19">
    <source>
        <dbReference type="ARBA" id="ARBA00049264"/>
    </source>
</evidence>
<dbReference type="Gene3D" id="3.90.79.10">
    <property type="entry name" value="Nucleoside Triphosphate Pyrophosphohydrolase"/>
    <property type="match status" value="1"/>
</dbReference>
<evidence type="ECO:0000256" key="14">
    <source>
        <dbReference type="ARBA" id="ARBA00031178"/>
    </source>
</evidence>
<dbReference type="GO" id="GO:0035529">
    <property type="term" value="F:NADH pyrophosphatase activity"/>
    <property type="evidence" value="ECO:0007669"/>
    <property type="project" value="TreeGrafter"/>
</dbReference>
<comment type="subunit">
    <text evidence="16">Homodimer. Homodimerization is essential for its catalytic activity and protein stability. Interacts (via ANK repeats) with BLMH.</text>
</comment>
<evidence type="ECO:0000256" key="3">
    <source>
        <dbReference type="ARBA" id="ARBA00004463"/>
    </source>
</evidence>
<keyword evidence="6" id="KW-0479">Metal-binding</keyword>
<dbReference type="InterPro" id="IPR015797">
    <property type="entry name" value="NUDIX_hydrolase-like_dom_sf"/>
</dbReference>
<sequence length="471" mass="52008">MAENPGTTPVKSQIQRALRTSAGDGDLQTVARLIQGLADVDGVDDHGWTALMLAARNGHDKVVKLLLDKGCDHTLMNKAGQSALAIAEFWHHPAVSHLITQHIQGSNSSSSSNNNVVNFFGLSSLDRFSHKRTDVQWLKEKLHHPSTTFVLFSQSSPYITWSDEGKCQVCRFHYEQIKFLFEKPEKEEPVTIFLGIGDVVASKTKKTSTHNPTSRSFDSSLDQPAWFAVDAGDVPLEHLQEAQPNAELLSPRNYLALMSVADEEAGVIGQARALLSWHDRYKFCPTCGSQMHIQEAGYKHTCQNKECRSLKGIHNTSYPRVDPVAIMAVIHPDGNQLLLGRKKQFPRGMYSCLAGFMEPGESIEDACRREVYEESAIKVGHVTYHSSQPWPMPSQLMIGCFGYAVSTAITVDTEELEDVRWFERRDVAAALQGGGPGTGEVGSQSSALFLPPRQAIAHQLIKAWVGMTANL</sequence>
<proteinExistence type="inferred from homology"/>
<evidence type="ECO:0000256" key="5">
    <source>
        <dbReference type="ARBA" id="ARBA00012381"/>
    </source>
</evidence>
<keyword evidence="9" id="KW-0521">NADP</keyword>
<evidence type="ECO:0000256" key="2">
    <source>
        <dbReference type="ARBA" id="ARBA00001947"/>
    </source>
</evidence>
<evidence type="ECO:0000256" key="20">
    <source>
        <dbReference type="PROSITE-ProRule" id="PRU00023"/>
    </source>
</evidence>
<comment type="function">
    <text evidence="15">mRNA decapping enzyme that specifically removes the nicotinamide adenine dinucleotide (NAD) cap from a subset of mRNAs by hydrolyzing the diphosphate linkage to produce nicotinamide mononucleotide (NMN) and 5' monophosphate mRNA. The NAD-cap is present at the 5'-end of some RNAs; in contrast to the canonical N7 methylguanosine (m7G) cap, the NAD cap promotes mRNA decay. Preferentially acts on NAD-capped transcripts in response to nutrient stress. Also acts on free nicotinamide adenine dinucleotide molecules: hydrolyzes NAD(H) into NMN(H) and AMP, and NADPH into NMNH and 2',5'-ADP. May act to regulate the concentration of peroxisomal nicotinamide nucleotide cofactors required for oxidative metabolism in this organelle. Regulates the levels of circadian clock components PER1, PER2, PER3 and CRY2 in the liver.</text>
</comment>
<dbReference type="PANTHER" id="PTHR42904">
    <property type="entry name" value="NUDIX HYDROLASE, NUDC SUBFAMILY"/>
    <property type="match status" value="1"/>
</dbReference>
<keyword evidence="10" id="KW-0520">NAD</keyword>
<dbReference type="Pfam" id="PF12796">
    <property type="entry name" value="Ank_2"/>
    <property type="match status" value="1"/>
</dbReference>
<dbReference type="GO" id="GO:0005829">
    <property type="term" value="C:cytosol"/>
    <property type="evidence" value="ECO:0007669"/>
    <property type="project" value="TreeGrafter"/>
</dbReference>
<dbReference type="Pfam" id="PF00293">
    <property type="entry name" value="NUDIX"/>
    <property type="match status" value="1"/>
</dbReference>
<dbReference type="Gene3D" id="3.90.79.20">
    <property type="match status" value="1"/>
</dbReference>
<dbReference type="OMA" id="CNTRTTL"/>
<evidence type="ECO:0000256" key="9">
    <source>
        <dbReference type="ARBA" id="ARBA00022857"/>
    </source>
</evidence>
<dbReference type="AlphaFoldDB" id="A0A914BTJ0"/>
<dbReference type="SUPFAM" id="SSF55811">
    <property type="entry name" value="Nudix"/>
    <property type="match status" value="1"/>
</dbReference>
<dbReference type="InterPro" id="IPR050241">
    <property type="entry name" value="NAD-cap_RNA_hydrolase_NudC"/>
</dbReference>
<evidence type="ECO:0000256" key="18">
    <source>
        <dbReference type="ARBA" id="ARBA00049196"/>
    </source>
</evidence>
<dbReference type="InterPro" id="IPR015375">
    <property type="entry name" value="NADH_PPase-like_N"/>
</dbReference>
<reference evidence="22" key="1">
    <citation type="submission" date="2022-11" db="UniProtKB">
        <authorList>
            <consortium name="EnsemblMetazoa"/>
        </authorList>
    </citation>
    <scope>IDENTIFICATION</scope>
</reference>
<dbReference type="FunFam" id="3.90.79.10:FF:000023">
    <property type="entry name" value="Peroxisomal NADH pyrophosphatase NUDT12"/>
    <property type="match status" value="1"/>
</dbReference>
<evidence type="ECO:0000256" key="17">
    <source>
        <dbReference type="ARBA" id="ARBA00047501"/>
    </source>
</evidence>
<dbReference type="GO" id="GO:0019677">
    <property type="term" value="P:NAD+ catabolic process"/>
    <property type="evidence" value="ECO:0007669"/>
    <property type="project" value="TreeGrafter"/>
</dbReference>
<evidence type="ECO:0000256" key="8">
    <source>
        <dbReference type="ARBA" id="ARBA00022842"/>
    </source>
</evidence>
<dbReference type="InterPro" id="IPR049734">
    <property type="entry name" value="NudC-like_C"/>
</dbReference>
<name>A0A914BTJ0_PATMI</name>
<evidence type="ECO:0000256" key="16">
    <source>
        <dbReference type="ARBA" id="ARBA00046702"/>
    </source>
</evidence>
<feature type="repeat" description="ANK" evidence="20">
    <location>
        <begin position="46"/>
        <end position="78"/>
    </location>
</feature>
<keyword evidence="8" id="KW-0460">Magnesium</keyword>
<dbReference type="CDD" id="cd03429">
    <property type="entry name" value="NUDIX_NADH_pyrophosphatase_Nudt13"/>
    <property type="match status" value="1"/>
</dbReference>
<dbReference type="InterPro" id="IPR000086">
    <property type="entry name" value="NUDIX_hydrolase_dom"/>
</dbReference>
<dbReference type="InterPro" id="IPR002110">
    <property type="entry name" value="Ankyrin_rpt"/>
</dbReference>
<dbReference type="InterPro" id="IPR036770">
    <property type="entry name" value="Ankyrin_rpt-contain_sf"/>
</dbReference>
<evidence type="ECO:0000256" key="11">
    <source>
        <dbReference type="ARBA" id="ARBA00023679"/>
    </source>
</evidence>
<accession>A0A914BTJ0</accession>
<comment type="catalytic activity">
    <reaction evidence="18">
        <text>NAD(+) + H2O = beta-nicotinamide D-ribonucleotide + AMP + 2 H(+)</text>
        <dbReference type="Rhea" id="RHEA:11800"/>
        <dbReference type="ChEBI" id="CHEBI:14649"/>
        <dbReference type="ChEBI" id="CHEBI:15377"/>
        <dbReference type="ChEBI" id="CHEBI:15378"/>
        <dbReference type="ChEBI" id="CHEBI:57540"/>
        <dbReference type="ChEBI" id="CHEBI:456215"/>
        <dbReference type="EC" id="3.6.1.22"/>
    </reaction>
    <physiologicalReaction direction="left-to-right" evidence="18">
        <dbReference type="Rhea" id="RHEA:11801"/>
    </physiologicalReaction>
</comment>
<dbReference type="GO" id="GO:0005777">
    <property type="term" value="C:peroxisome"/>
    <property type="evidence" value="ECO:0007669"/>
    <property type="project" value="TreeGrafter"/>
</dbReference>
<evidence type="ECO:0000256" key="10">
    <source>
        <dbReference type="ARBA" id="ARBA00023027"/>
    </source>
</evidence>
<feature type="domain" description="Nudix hydrolase" evidence="21">
    <location>
        <begin position="319"/>
        <end position="444"/>
    </location>
</feature>
<dbReference type="SMART" id="SM00248">
    <property type="entry name" value="ANK"/>
    <property type="match status" value="1"/>
</dbReference>
<dbReference type="PROSITE" id="PS50088">
    <property type="entry name" value="ANK_REPEAT"/>
    <property type="match status" value="1"/>
</dbReference>